<dbReference type="WBParaSite" id="DME_0000545901-mRNA-1">
    <property type="protein sequence ID" value="DME_0000545901-mRNA-1"/>
    <property type="gene ID" value="DME_0000545901"/>
</dbReference>
<dbReference type="AlphaFoldDB" id="A0A0N4UDP1"/>
<evidence type="ECO:0000313" key="4">
    <source>
        <dbReference type="Proteomes" id="UP000274756"/>
    </source>
</evidence>
<proteinExistence type="predicted"/>
<protein>
    <submittedName>
        <fullName evidence="5">BTB domain-containing protein</fullName>
    </submittedName>
</protein>
<evidence type="ECO:0000313" key="2">
    <source>
        <dbReference type="EMBL" id="VDN50592.1"/>
    </source>
</evidence>
<dbReference type="STRING" id="318479.A0A0N4UDP1"/>
<dbReference type="PANTHER" id="PTHR22744:SF1">
    <property type="entry name" value="BTB DOMAIN-CONTAINING PROTEIN"/>
    <property type="match status" value="1"/>
</dbReference>
<sequence length="190" mass="21401">MNYELKGERVSATNCTDELFCCCTHEELKAFLMAIYPPQLRITEANIGPVLMAACKMESPGLLNKCAALLLAPHTQLSVFVRLSLLDRCFLHELLVPCLQMINRPEHLMEMSQQQTYDCLSIRARAAMMDRLTVLLRNPGQKPHSCQRCKQISACSSITWMCPHCNIYSSDASLPRKAIASTAQPPFIKR</sequence>
<name>A0A0N4UDP1_DRAME</name>
<dbReference type="InterPro" id="IPR011333">
    <property type="entry name" value="SKP1/BTB/POZ_sf"/>
</dbReference>
<dbReference type="Proteomes" id="UP000274756">
    <property type="component" value="Unassembled WGS sequence"/>
</dbReference>
<dbReference type="InterPro" id="IPR000210">
    <property type="entry name" value="BTB/POZ_dom"/>
</dbReference>
<organism evidence="3 5">
    <name type="scientific">Dracunculus medinensis</name>
    <name type="common">Guinea worm</name>
    <dbReference type="NCBI Taxonomy" id="318479"/>
    <lineage>
        <taxon>Eukaryota</taxon>
        <taxon>Metazoa</taxon>
        <taxon>Ecdysozoa</taxon>
        <taxon>Nematoda</taxon>
        <taxon>Chromadorea</taxon>
        <taxon>Rhabditida</taxon>
        <taxon>Spirurina</taxon>
        <taxon>Dracunculoidea</taxon>
        <taxon>Dracunculidae</taxon>
        <taxon>Dracunculus</taxon>
    </lineage>
</organism>
<keyword evidence="4" id="KW-1185">Reference proteome</keyword>
<dbReference type="Pfam" id="PF00651">
    <property type="entry name" value="BTB"/>
    <property type="match status" value="1"/>
</dbReference>
<dbReference type="EMBL" id="UYYG01000005">
    <property type="protein sequence ID" value="VDN50592.1"/>
    <property type="molecule type" value="Genomic_DNA"/>
</dbReference>
<evidence type="ECO:0000259" key="1">
    <source>
        <dbReference type="Pfam" id="PF00651"/>
    </source>
</evidence>
<gene>
    <name evidence="2" type="ORF">DME_LOCUS565</name>
</gene>
<dbReference type="Gene3D" id="3.30.710.10">
    <property type="entry name" value="Potassium Channel Kv1.1, Chain A"/>
    <property type="match status" value="1"/>
</dbReference>
<reference evidence="5" key="1">
    <citation type="submission" date="2017-02" db="UniProtKB">
        <authorList>
            <consortium name="WormBaseParasite"/>
        </authorList>
    </citation>
    <scope>IDENTIFICATION</scope>
</reference>
<reference evidence="2 4" key="2">
    <citation type="submission" date="2018-11" db="EMBL/GenBank/DDBJ databases">
        <authorList>
            <consortium name="Pathogen Informatics"/>
        </authorList>
    </citation>
    <scope>NUCLEOTIDE SEQUENCE [LARGE SCALE GENOMIC DNA]</scope>
</reference>
<dbReference type="Proteomes" id="UP000038040">
    <property type="component" value="Unplaced"/>
</dbReference>
<dbReference type="PANTHER" id="PTHR22744">
    <property type="entry name" value="HELIX LOOP HELIX PROTEIN 21-RELATED"/>
    <property type="match status" value="1"/>
</dbReference>
<feature type="domain" description="BTB" evidence="1">
    <location>
        <begin position="22"/>
        <end position="70"/>
    </location>
</feature>
<evidence type="ECO:0000313" key="5">
    <source>
        <dbReference type="WBParaSite" id="DME_0000545901-mRNA-1"/>
    </source>
</evidence>
<accession>A0A0N4UDP1</accession>
<evidence type="ECO:0000313" key="3">
    <source>
        <dbReference type="Proteomes" id="UP000038040"/>
    </source>
</evidence>
<dbReference type="OrthoDB" id="437903at2759"/>